<evidence type="ECO:0000256" key="9">
    <source>
        <dbReference type="ARBA" id="ARBA00023242"/>
    </source>
</evidence>
<evidence type="ECO:0000256" key="8">
    <source>
        <dbReference type="ARBA" id="ARBA00023163"/>
    </source>
</evidence>
<dbReference type="AlphaFoldDB" id="A0AAE0VGB0"/>
<feature type="compositionally biased region" description="Acidic residues" evidence="11">
    <location>
        <begin position="332"/>
        <end position="341"/>
    </location>
</feature>
<protein>
    <submittedName>
        <fullName evidence="14">Uncharacterized protein</fullName>
    </submittedName>
</protein>
<keyword evidence="15" id="KW-1185">Reference proteome</keyword>
<keyword evidence="7" id="KW-0238">DNA-binding</keyword>
<keyword evidence="3" id="KW-0677">Repeat</keyword>
<feature type="domain" description="BTB" evidence="12">
    <location>
        <begin position="44"/>
        <end position="109"/>
    </location>
</feature>
<keyword evidence="8" id="KW-0804">Transcription</keyword>
<keyword evidence="4 10" id="KW-0863">Zinc-finger</keyword>
<evidence type="ECO:0000256" key="2">
    <source>
        <dbReference type="ARBA" id="ARBA00022723"/>
    </source>
</evidence>
<keyword evidence="5" id="KW-0862">Zinc</keyword>
<organism evidence="14 15">
    <name type="scientific">Potamilus streckersoni</name>
    <dbReference type="NCBI Taxonomy" id="2493646"/>
    <lineage>
        <taxon>Eukaryota</taxon>
        <taxon>Metazoa</taxon>
        <taxon>Spiralia</taxon>
        <taxon>Lophotrochozoa</taxon>
        <taxon>Mollusca</taxon>
        <taxon>Bivalvia</taxon>
        <taxon>Autobranchia</taxon>
        <taxon>Heteroconchia</taxon>
        <taxon>Palaeoheterodonta</taxon>
        <taxon>Unionida</taxon>
        <taxon>Unionoidea</taxon>
        <taxon>Unionidae</taxon>
        <taxon>Ambleminae</taxon>
        <taxon>Lampsilini</taxon>
        <taxon>Potamilus</taxon>
    </lineage>
</organism>
<evidence type="ECO:0000256" key="11">
    <source>
        <dbReference type="SAM" id="MobiDB-lite"/>
    </source>
</evidence>
<dbReference type="Gene3D" id="3.30.160.60">
    <property type="entry name" value="Classic Zinc Finger"/>
    <property type="match status" value="3"/>
</dbReference>
<evidence type="ECO:0000256" key="3">
    <source>
        <dbReference type="ARBA" id="ARBA00022737"/>
    </source>
</evidence>
<dbReference type="InterPro" id="IPR013087">
    <property type="entry name" value="Znf_C2H2_type"/>
</dbReference>
<dbReference type="PROSITE" id="PS50097">
    <property type="entry name" value="BTB"/>
    <property type="match status" value="1"/>
</dbReference>
<comment type="caution">
    <text evidence="14">The sequence shown here is derived from an EMBL/GenBank/DDBJ whole genome shotgun (WGS) entry which is preliminary data.</text>
</comment>
<evidence type="ECO:0000256" key="4">
    <source>
        <dbReference type="ARBA" id="ARBA00022771"/>
    </source>
</evidence>
<dbReference type="GO" id="GO:0000981">
    <property type="term" value="F:DNA-binding transcription factor activity, RNA polymerase II-specific"/>
    <property type="evidence" value="ECO:0007669"/>
    <property type="project" value="TreeGrafter"/>
</dbReference>
<feature type="domain" description="C2H2-type" evidence="13">
    <location>
        <begin position="651"/>
        <end position="679"/>
    </location>
</feature>
<feature type="compositionally biased region" description="Basic and acidic residues" evidence="11">
    <location>
        <begin position="342"/>
        <end position="352"/>
    </location>
</feature>
<proteinExistence type="predicted"/>
<feature type="domain" description="C2H2-type" evidence="13">
    <location>
        <begin position="459"/>
        <end position="482"/>
    </location>
</feature>
<feature type="region of interest" description="Disordered" evidence="11">
    <location>
        <begin position="383"/>
        <end position="412"/>
    </location>
</feature>
<evidence type="ECO:0000313" key="14">
    <source>
        <dbReference type="EMBL" id="KAK3576571.1"/>
    </source>
</evidence>
<name>A0AAE0VGB0_9BIVA</name>
<feature type="domain" description="C2H2-type" evidence="13">
    <location>
        <begin position="579"/>
        <end position="607"/>
    </location>
</feature>
<reference evidence="14" key="3">
    <citation type="submission" date="2023-05" db="EMBL/GenBank/DDBJ databases">
        <authorList>
            <person name="Smith C.H."/>
        </authorList>
    </citation>
    <scope>NUCLEOTIDE SEQUENCE</scope>
    <source>
        <strain evidence="14">CHS0354</strain>
        <tissue evidence="14">Mantle</tissue>
    </source>
</reference>
<evidence type="ECO:0000259" key="12">
    <source>
        <dbReference type="PROSITE" id="PS50097"/>
    </source>
</evidence>
<dbReference type="InterPro" id="IPR036236">
    <property type="entry name" value="Znf_C2H2_sf"/>
</dbReference>
<gene>
    <name evidence="14" type="ORF">CHS0354_011250</name>
</gene>
<dbReference type="PROSITE" id="PS00028">
    <property type="entry name" value="ZINC_FINGER_C2H2_1"/>
    <property type="match status" value="6"/>
</dbReference>
<dbReference type="InterPro" id="IPR050457">
    <property type="entry name" value="ZnFinger_BTB_dom_contain"/>
</dbReference>
<dbReference type="GO" id="GO:0005634">
    <property type="term" value="C:nucleus"/>
    <property type="evidence" value="ECO:0007669"/>
    <property type="project" value="UniProtKB-SubCell"/>
</dbReference>
<dbReference type="SUPFAM" id="SSF57667">
    <property type="entry name" value="beta-beta-alpha zinc fingers"/>
    <property type="match status" value="3"/>
</dbReference>
<feature type="compositionally biased region" description="Low complexity" evidence="11">
    <location>
        <begin position="390"/>
        <end position="407"/>
    </location>
</feature>
<evidence type="ECO:0000256" key="6">
    <source>
        <dbReference type="ARBA" id="ARBA00023015"/>
    </source>
</evidence>
<keyword evidence="2" id="KW-0479">Metal-binding</keyword>
<dbReference type="Pfam" id="PF00096">
    <property type="entry name" value="zf-C2H2"/>
    <property type="match status" value="4"/>
</dbReference>
<reference evidence="14" key="1">
    <citation type="journal article" date="2021" name="Genome Biol. Evol.">
        <title>A High-Quality Reference Genome for a Parasitic Bivalve with Doubly Uniparental Inheritance (Bivalvia: Unionida).</title>
        <authorList>
            <person name="Smith C.H."/>
        </authorList>
    </citation>
    <scope>NUCLEOTIDE SEQUENCE</scope>
    <source>
        <strain evidence="14">CHS0354</strain>
    </source>
</reference>
<dbReference type="Pfam" id="PF00651">
    <property type="entry name" value="BTB"/>
    <property type="match status" value="1"/>
</dbReference>
<dbReference type="SMART" id="SM00225">
    <property type="entry name" value="BTB"/>
    <property type="match status" value="1"/>
</dbReference>
<comment type="subcellular location">
    <subcellularLocation>
        <location evidence="1">Nucleus</location>
    </subcellularLocation>
</comment>
<evidence type="ECO:0000256" key="1">
    <source>
        <dbReference type="ARBA" id="ARBA00004123"/>
    </source>
</evidence>
<evidence type="ECO:0000256" key="10">
    <source>
        <dbReference type="PROSITE-ProRule" id="PRU00042"/>
    </source>
</evidence>
<feature type="compositionally biased region" description="Basic and acidic residues" evidence="11">
    <location>
        <begin position="280"/>
        <end position="289"/>
    </location>
</feature>
<dbReference type="PROSITE" id="PS50157">
    <property type="entry name" value="ZINC_FINGER_C2H2_2"/>
    <property type="match status" value="4"/>
</dbReference>
<dbReference type="InterPro" id="IPR011333">
    <property type="entry name" value="SKP1/BTB/POZ_sf"/>
</dbReference>
<reference evidence="14" key="2">
    <citation type="journal article" date="2021" name="Genome Biol. Evol.">
        <title>Developing a high-quality reference genome for a parasitic bivalve with doubly uniparental inheritance (Bivalvia: Unionida).</title>
        <authorList>
            <person name="Smith C.H."/>
        </authorList>
    </citation>
    <scope>NUCLEOTIDE SEQUENCE</scope>
    <source>
        <strain evidence="14">CHS0354</strain>
        <tissue evidence="14">Mantle</tissue>
    </source>
</reference>
<dbReference type="GO" id="GO:0008270">
    <property type="term" value="F:zinc ion binding"/>
    <property type="evidence" value="ECO:0007669"/>
    <property type="project" value="UniProtKB-KW"/>
</dbReference>
<dbReference type="GO" id="GO:0000978">
    <property type="term" value="F:RNA polymerase II cis-regulatory region sequence-specific DNA binding"/>
    <property type="evidence" value="ECO:0007669"/>
    <property type="project" value="TreeGrafter"/>
</dbReference>
<feature type="domain" description="C2H2-type" evidence="13">
    <location>
        <begin position="525"/>
        <end position="550"/>
    </location>
</feature>
<dbReference type="Proteomes" id="UP001195483">
    <property type="component" value="Unassembled WGS sequence"/>
</dbReference>
<evidence type="ECO:0000256" key="5">
    <source>
        <dbReference type="ARBA" id="ARBA00022833"/>
    </source>
</evidence>
<evidence type="ECO:0000256" key="7">
    <source>
        <dbReference type="ARBA" id="ARBA00023125"/>
    </source>
</evidence>
<evidence type="ECO:0000259" key="13">
    <source>
        <dbReference type="PROSITE" id="PS50157"/>
    </source>
</evidence>
<feature type="region of interest" description="Disordered" evidence="11">
    <location>
        <begin position="201"/>
        <end position="367"/>
    </location>
</feature>
<evidence type="ECO:0000313" key="15">
    <source>
        <dbReference type="Proteomes" id="UP001195483"/>
    </source>
</evidence>
<dbReference type="SMART" id="SM00355">
    <property type="entry name" value="ZnF_C2H2"/>
    <property type="match status" value="8"/>
</dbReference>
<dbReference type="SUPFAM" id="SSF54695">
    <property type="entry name" value="POZ domain"/>
    <property type="match status" value="1"/>
</dbReference>
<feature type="compositionally biased region" description="Basic residues" evidence="11">
    <location>
        <begin position="210"/>
        <end position="221"/>
    </location>
</feature>
<accession>A0AAE0VGB0</accession>
<dbReference type="EMBL" id="JAEAOA010000697">
    <property type="protein sequence ID" value="KAK3576571.1"/>
    <property type="molecule type" value="Genomic_DNA"/>
</dbReference>
<dbReference type="InterPro" id="IPR000210">
    <property type="entry name" value="BTB/POZ_dom"/>
</dbReference>
<keyword evidence="9" id="KW-0539">Nucleus</keyword>
<keyword evidence="6" id="KW-0805">Transcription regulation</keyword>
<dbReference type="PANTHER" id="PTHR46105">
    <property type="entry name" value="AGAP004733-PA"/>
    <property type="match status" value="1"/>
</dbReference>
<sequence length="763" mass="87167">MTVMEWWFDDKMPVHSGDDKFNTDFYPVKILETLHKLQQDGCLCDFTLSCADGCISVHKLIIMAASPFFQSYALNQSRPVRNIHFEDVLVMDLHSVVQYLYTGKLTINDKNVSVVKKICQLLKMEDGVALCDAYLSHGEGLLMSREETDETSIGIPDIIESSENMNLTKVQQQTKKNQGKKTTGLLPQIMELTLLNEQGDAEESLAHKEQKTKRPQLRKSTRNSSFVADQDKRNSLKGKKVASNKQKLIVSLNLTPNARSKDSPSKAGNKRKVGSPEDILSEKRSKGKEPPTPPVWRSSRKRKPNPRFQSYEITAKLGKEEDDEDKDHADVENEEFDDDVRDPDYDAKKDEANDNDGSNSDNDDDYDNAYLFDEEEEYLIENEAFDKSSKVSTTSSSAKSSSKKSTSLNKESPAFPAKSMVIPCSFCDLSFSTMSKYNEHRRKEHIEYFQEKSKKWLNFNCPHCQRAFNSPYTMAMHMNTQHGIPFDDERFTVFTCDEKNCNFQAVSMGVMTVHKNKKHSAPGWCEICKKKYANKYSLRMHQLVHEKNKFIQCEYCQETFITKKGHQLHIARHENKLPENCDVCHKQFPSKKTLAIHQNRYHKEKKINLADHGVKLYKCDICNYTGRKEAYLVHRKSHERKMKSEKGLMVFKCPDCDNTYVKSLDLMKHYKKTHGEKHGKTYVEMIGGEEDTAEDEVVMDESNICEAEKEENNEVGTLSIGAKDTNNVENEEGTLSIGARDTTVTLSIDDKMNVESAGSEVVS</sequence>
<dbReference type="PANTHER" id="PTHR46105:SF5">
    <property type="entry name" value="ZINC FINGER AND BTB DOMAIN-CONTAINING PROTEIN 44 ISOFORM X1"/>
    <property type="match status" value="1"/>
</dbReference>
<dbReference type="Gene3D" id="3.30.710.10">
    <property type="entry name" value="Potassium Channel Kv1.1, Chain A"/>
    <property type="match status" value="1"/>
</dbReference>